<dbReference type="PANTHER" id="PTHR43409:SF7">
    <property type="entry name" value="BLL1977 PROTEIN"/>
    <property type="match status" value="1"/>
</dbReference>
<dbReference type="GO" id="GO:0005829">
    <property type="term" value="C:cytosol"/>
    <property type="evidence" value="ECO:0007669"/>
    <property type="project" value="TreeGrafter"/>
</dbReference>
<reference evidence="7" key="1">
    <citation type="submission" date="2019-11" db="EMBL/GenBank/DDBJ databases">
        <title>Genomic insights into an expanded diversity of filamentous marine cyanobacteria reveals the extraordinary biosynthetic potential of Moorea and Okeania.</title>
        <authorList>
            <person name="Ferreira Leao T."/>
            <person name="Wang M."/>
            <person name="Moss N."/>
            <person name="Da Silva R."/>
            <person name="Sanders J."/>
            <person name="Nurk S."/>
            <person name="Gurevich A."/>
            <person name="Humphrey G."/>
            <person name="Reher R."/>
            <person name="Zhu Q."/>
            <person name="Belda-Ferre P."/>
            <person name="Glukhov E."/>
            <person name="Rex R."/>
            <person name="Dorrestein P.C."/>
            <person name="Knight R."/>
            <person name="Pevzner P."/>
            <person name="Gerwick W.H."/>
            <person name="Gerwick L."/>
        </authorList>
    </citation>
    <scope>NUCLEOTIDE SEQUENCE</scope>
    <source>
        <strain evidence="7">SIO1C4</strain>
    </source>
</reference>
<evidence type="ECO:0000259" key="6">
    <source>
        <dbReference type="PROSITE" id="PS51918"/>
    </source>
</evidence>
<dbReference type="GO" id="GO:0003824">
    <property type="term" value="F:catalytic activity"/>
    <property type="evidence" value="ECO:0007669"/>
    <property type="project" value="InterPro"/>
</dbReference>
<dbReference type="Gene3D" id="3.80.30.20">
    <property type="entry name" value="tm_1862 like domain"/>
    <property type="match status" value="1"/>
</dbReference>
<evidence type="ECO:0000313" key="7">
    <source>
        <dbReference type="EMBL" id="NER29492.1"/>
    </source>
</evidence>
<evidence type="ECO:0000256" key="2">
    <source>
        <dbReference type="ARBA" id="ARBA00022691"/>
    </source>
</evidence>
<proteinExistence type="predicted"/>
<gene>
    <name evidence="7" type="ORF">F6J89_18170</name>
</gene>
<dbReference type="InterPro" id="IPR051198">
    <property type="entry name" value="BchE-like"/>
</dbReference>
<organism evidence="7">
    <name type="scientific">Symploca sp. SIO1C4</name>
    <dbReference type="NCBI Taxonomy" id="2607765"/>
    <lineage>
        <taxon>Bacteria</taxon>
        <taxon>Bacillati</taxon>
        <taxon>Cyanobacteriota</taxon>
        <taxon>Cyanophyceae</taxon>
        <taxon>Coleofasciculales</taxon>
        <taxon>Coleofasciculaceae</taxon>
        <taxon>Symploca</taxon>
    </lineage>
</organism>
<comment type="cofactor">
    <cofactor evidence="1">
        <name>[4Fe-4S] cluster</name>
        <dbReference type="ChEBI" id="CHEBI:49883"/>
    </cofactor>
</comment>
<dbReference type="SMART" id="SM00729">
    <property type="entry name" value="Elp3"/>
    <property type="match status" value="1"/>
</dbReference>
<dbReference type="GO" id="GO:0046872">
    <property type="term" value="F:metal ion binding"/>
    <property type="evidence" value="ECO:0007669"/>
    <property type="project" value="UniProtKB-KW"/>
</dbReference>
<sequence>MKKICFIRPPYVSSYNDNDVREETIITSFLGYLDSISYEGATQIFDFHLDPSVSVQKILEYHSDVYIIAVRDVGDSYHYAMRIAASILNYTNAKVYFYGQVSPLRHYPELNSRVTIVNHSERQLAESLGLDTEGAHFESDLQYCSYFHSLNLDDWQNREKRGCIETTRGCEHKCSFCFINLGSNFEKKWQIRSGYAIVSDIKKYLDQGISKFVFLDSEFLGVRKVDHIEKTKLLNMIKDELPPIRYSIWNRADTLLKFNQFDLLKQSGLTKVLIGVESFFQEDLDILNKATKSEWIEEAIIQLINRHIYCCLTFMTFNRNTTVESLRCNLSTLERLHHQPNAKYLGVPHFTFNIEIARHNSDLDNQLSEKTYLRQLTMYRGQVDKNHVVFSKEFEPLAEICRLLHYEWTMKKCRLNRSVKDSDSKTKYMVDNWFERLSLFCIEQLQKFLAWHEEGSLNYENLAQARDELYRSLHNYHREFLPFNLSELETFENHASLIDYKGTLERESHGWDEKIPLLSSNFTDVFV</sequence>
<accession>A0A6B3NG25</accession>
<keyword evidence="2" id="KW-0949">S-adenosyl-L-methionine</keyword>
<dbReference type="CDD" id="cd01335">
    <property type="entry name" value="Radical_SAM"/>
    <property type="match status" value="1"/>
</dbReference>
<dbReference type="EMBL" id="JAAHFQ010000376">
    <property type="protein sequence ID" value="NER29492.1"/>
    <property type="molecule type" value="Genomic_DNA"/>
</dbReference>
<evidence type="ECO:0000256" key="1">
    <source>
        <dbReference type="ARBA" id="ARBA00001966"/>
    </source>
</evidence>
<feature type="domain" description="Radical SAM core" evidence="6">
    <location>
        <begin position="156"/>
        <end position="393"/>
    </location>
</feature>
<dbReference type="Pfam" id="PF04055">
    <property type="entry name" value="Radical_SAM"/>
    <property type="match status" value="1"/>
</dbReference>
<dbReference type="PANTHER" id="PTHR43409">
    <property type="entry name" value="ANAEROBIC MAGNESIUM-PROTOPORPHYRIN IX MONOMETHYL ESTER CYCLASE-RELATED"/>
    <property type="match status" value="1"/>
</dbReference>
<name>A0A6B3NG25_9CYAN</name>
<keyword evidence="3" id="KW-0479">Metal-binding</keyword>
<evidence type="ECO:0000256" key="5">
    <source>
        <dbReference type="ARBA" id="ARBA00023014"/>
    </source>
</evidence>
<evidence type="ECO:0000256" key="4">
    <source>
        <dbReference type="ARBA" id="ARBA00023004"/>
    </source>
</evidence>
<protein>
    <submittedName>
        <fullName evidence="7">Radical SAM protein</fullName>
    </submittedName>
</protein>
<keyword evidence="4" id="KW-0408">Iron</keyword>
<dbReference type="PROSITE" id="PS51918">
    <property type="entry name" value="RADICAL_SAM"/>
    <property type="match status" value="1"/>
</dbReference>
<dbReference type="SFLD" id="SFLDG01082">
    <property type="entry name" value="B12-binding_domain_containing"/>
    <property type="match status" value="1"/>
</dbReference>
<dbReference type="InterPro" id="IPR023404">
    <property type="entry name" value="rSAM_horseshoe"/>
</dbReference>
<dbReference type="InterPro" id="IPR058240">
    <property type="entry name" value="rSAM_sf"/>
</dbReference>
<dbReference type="SUPFAM" id="SSF102114">
    <property type="entry name" value="Radical SAM enzymes"/>
    <property type="match status" value="1"/>
</dbReference>
<dbReference type="SFLD" id="SFLDS00029">
    <property type="entry name" value="Radical_SAM"/>
    <property type="match status" value="1"/>
</dbReference>
<dbReference type="InterPro" id="IPR006638">
    <property type="entry name" value="Elp3/MiaA/NifB-like_rSAM"/>
</dbReference>
<comment type="caution">
    <text evidence="7">The sequence shown here is derived from an EMBL/GenBank/DDBJ whole genome shotgun (WGS) entry which is preliminary data.</text>
</comment>
<evidence type="ECO:0000256" key="3">
    <source>
        <dbReference type="ARBA" id="ARBA00022723"/>
    </source>
</evidence>
<dbReference type="InterPro" id="IPR007197">
    <property type="entry name" value="rSAM"/>
</dbReference>
<keyword evidence="5" id="KW-0411">Iron-sulfur</keyword>
<dbReference type="GO" id="GO:0051536">
    <property type="term" value="F:iron-sulfur cluster binding"/>
    <property type="evidence" value="ECO:0007669"/>
    <property type="project" value="UniProtKB-KW"/>
</dbReference>
<dbReference type="AlphaFoldDB" id="A0A6B3NG25"/>